<sequence length="54" mass="6264">MLVDHFFDNEASERVSAFFADCAQILLICDPPFGVFLEPLMLTFEALHQRYRKA</sequence>
<dbReference type="GO" id="GO:0005737">
    <property type="term" value="C:cytoplasm"/>
    <property type="evidence" value="ECO:0007669"/>
    <property type="project" value="TreeGrafter"/>
</dbReference>
<dbReference type="PANTHER" id="PTHR13493:SF3">
    <property type="entry name" value="RRNA N6-ADENOSINE-METHYLTRANSFERASE ZCCHC4"/>
    <property type="match status" value="1"/>
</dbReference>
<organism evidence="1 2">
    <name type="scientific">Trichostrongylus colubriformis</name>
    <name type="common">Black scour worm</name>
    <dbReference type="NCBI Taxonomy" id="6319"/>
    <lineage>
        <taxon>Eukaryota</taxon>
        <taxon>Metazoa</taxon>
        <taxon>Ecdysozoa</taxon>
        <taxon>Nematoda</taxon>
        <taxon>Chromadorea</taxon>
        <taxon>Rhabditida</taxon>
        <taxon>Rhabditina</taxon>
        <taxon>Rhabditomorpha</taxon>
        <taxon>Strongyloidea</taxon>
        <taxon>Trichostrongylidae</taxon>
        <taxon>Trichostrongylus</taxon>
    </lineage>
</organism>
<dbReference type="AlphaFoldDB" id="A0AAN8FK03"/>
<evidence type="ECO:0000313" key="1">
    <source>
        <dbReference type="EMBL" id="KAK5980197.1"/>
    </source>
</evidence>
<protein>
    <submittedName>
        <fullName evidence="1">Uncharacterized protein</fullName>
    </submittedName>
</protein>
<dbReference type="GO" id="GO:0005730">
    <property type="term" value="C:nucleolus"/>
    <property type="evidence" value="ECO:0007669"/>
    <property type="project" value="TreeGrafter"/>
</dbReference>
<gene>
    <name evidence="1" type="ORF">GCK32_018149</name>
</gene>
<reference evidence="1 2" key="1">
    <citation type="submission" date="2019-10" db="EMBL/GenBank/DDBJ databases">
        <title>Assembly and Annotation for the nematode Trichostrongylus colubriformis.</title>
        <authorList>
            <person name="Martin J."/>
        </authorList>
    </citation>
    <scope>NUCLEOTIDE SEQUENCE [LARGE SCALE GENOMIC DNA]</scope>
    <source>
        <strain evidence="1">G859</strain>
        <tissue evidence="1">Whole worm</tissue>
    </source>
</reference>
<dbReference type="EMBL" id="WIXE01007704">
    <property type="protein sequence ID" value="KAK5980197.1"/>
    <property type="molecule type" value="Genomic_DNA"/>
</dbReference>
<dbReference type="InterPro" id="IPR039846">
    <property type="entry name" value="ZCCHC4"/>
</dbReference>
<evidence type="ECO:0000313" key="2">
    <source>
        <dbReference type="Proteomes" id="UP001331761"/>
    </source>
</evidence>
<dbReference type="PANTHER" id="PTHR13493">
    <property type="entry name" value="ZINC FINGER CCHC DOMAIN-CONTAINING"/>
    <property type="match status" value="1"/>
</dbReference>
<feature type="non-terminal residue" evidence="1">
    <location>
        <position position="54"/>
    </location>
</feature>
<keyword evidence="2" id="KW-1185">Reference proteome</keyword>
<dbReference type="GO" id="GO:0008988">
    <property type="term" value="F:rRNA (adenine-N6-)-methyltransferase activity"/>
    <property type="evidence" value="ECO:0007669"/>
    <property type="project" value="InterPro"/>
</dbReference>
<dbReference type="Proteomes" id="UP001331761">
    <property type="component" value="Unassembled WGS sequence"/>
</dbReference>
<proteinExistence type="predicted"/>
<accession>A0AAN8FK03</accession>
<comment type="caution">
    <text evidence="1">The sequence shown here is derived from an EMBL/GenBank/DDBJ whole genome shotgun (WGS) entry which is preliminary data.</text>
</comment>
<name>A0AAN8FK03_TRICO</name>